<keyword evidence="2" id="KW-1185">Reference proteome</keyword>
<dbReference type="EnsemblPlants" id="AVESA.00010b.r2.7AG1209940.1">
    <property type="protein sequence ID" value="AVESA.00010b.r2.7AG1209940.1.CDS.1"/>
    <property type="gene ID" value="AVESA.00010b.r2.7AG1209940"/>
</dbReference>
<evidence type="ECO:0000313" key="2">
    <source>
        <dbReference type="Proteomes" id="UP001732700"/>
    </source>
</evidence>
<sequence>MTRYLRTRVLSLFLSYRSSHVPASNLVPLHCLLSTTASFSTKSFSVKKFLVADCGLTPEQALKASKRLSYLTSLSSPQATLAFFSGRGVPRDDIAAAVAADPRILSASVGRVLTPRFTELAEIGLSPSQIVTILSIRRTGLVRGNVQFWLHTLGGYHKLLPLAKLNRELLSASLDKVIKPNLNTLQECGVSACEIGGISLYSSRLFTVKHKFLLGAIAQVEELGVERGSGMFRRALAALAFMSKDILAGKIQLLRNLGFSQDDIVMIAKKAPLVLAKSDKKIQQAVDFLMKDICLQAPYIAQRPVLIMYSLEKRLMLRHSLLKLLRQKGLLNVKWDFYTTASLSEKKFVEKFVDPYKNSVPGLADDYASGCLGKAPDGDASP</sequence>
<evidence type="ECO:0000313" key="1">
    <source>
        <dbReference type="EnsemblPlants" id="AVESA.00010b.r2.7AG1209940.1.CDS.1"/>
    </source>
</evidence>
<proteinExistence type="predicted"/>
<organism evidence="1 2">
    <name type="scientific">Avena sativa</name>
    <name type="common">Oat</name>
    <dbReference type="NCBI Taxonomy" id="4498"/>
    <lineage>
        <taxon>Eukaryota</taxon>
        <taxon>Viridiplantae</taxon>
        <taxon>Streptophyta</taxon>
        <taxon>Embryophyta</taxon>
        <taxon>Tracheophyta</taxon>
        <taxon>Spermatophyta</taxon>
        <taxon>Magnoliopsida</taxon>
        <taxon>Liliopsida</taxon>
        <taxon>Poales</taxon>
        <taxon>Poaceae</taxon>
        <taxon>BOP clade</taxon>
        <taxon>Pooideae</taxon>
        <taxon>Poodae</taxon>
        <taxon>Poeae</taxon>
        <taxon>Poeae Chloroplast Group 1 (Aveneae type)</taxon>
        <taxon>Aveninae</taxon>
        <taxon>Avena</taxon>
    </lineage>
</organism>
<protein>
    <submittedName>
        <fullName evidence="1">Uncharacterized protein</fullName>
    </submittedName>
</protein>
<reference evidence="1" key="2">
    <citation type="submission" date="2025-09" db="UniProtKB">
        <authorList>
            <consortium name="EnsemblPlants"/>
        </authorList>
    </citation>
    <scope>IDENTIFICATION</scope>
</reference>
<name>A0ACD5ZUP3_AVESA</name>
<accession>A0ACD5ZUP3</accession>
<dbReference type="Proteomes" id="UP001732700">
    <property type="component" value="Chromosome 7A"/>
</dbReference>
<reference evidence="1" key="1">
    <citation type="submission" date="2021-05" db="EMBL/GenBank/DDBJ databases">
        <authorList>
            <person name="Scholz U."/>
            <person name="Mascher M."/>
            <person name="Fiebig A."/>
        </authorList>
    </citation>
    <scope>NUCLEOTIDE SEQUENCE [LARGE SCALE GENOMIC DNA]</scope>
</reference>